<keyword evidence="3 6" id="KW-0812">Transmembrane</keyword>
<dbReference type="HAMAP" id="MF_01844">
    <property type="entry name" value="NhaA"/>
    <property type="match status" value="1"/>
</dbReference>
<dbReference type="Pfam" id="PF06965">
    <property type="entry name" value="Na_H_antiport_1"/>
    <property type="match status" value="1"/>
</dbReference>
<feature type="transmembrane region" description="Helical" evidence="6">
    <location>
        <begin position="367"/>
        <end position="384"/>
    </location>
</feature>
<sequence length="404" mass="41793">MTPPPRRAASVLRNFLDNSASGGLVLMASAVLALVVANSPLGPTYFAALKAYLGPLSLLHWINDGLMAVFFLLVGLEIKREVLDGQLSTWSRRILPGVAAAGGMAVPALIFAAFNWSDPNTLRGWAIPAATDIAFALGVLALLGSRVPTSLKVFLTALAIIDDLGAVLIIAVFYTGNLSVPDLALAATTTAALVALNRAGVLRLLPYMLLGAVLWLFVLRSGVHATIAGVVLAFTIPLRAAPAAPDDRKASPLHRLEHALHSPVAFGIIPVFGLANAGVSFAGITSELLFDHLTLGVALGLLLGKLVGVFGSAALVIRLRLADVPMGATKTQLLGVSLLCGIGFTMSLFIGMLAFANDPILQDEVKIGILGGSVIAGLAGWAVLRVAPREIPAPGAGRRARAGA</sequence>
<feature type="transmembrane region" description="Helical" evidence="6">
    <location>
        <begin position="122"/>
        <end position="143"/>
    </location>
</feature>
<protein>
    <recommendedName>
        <fullName evidence="6">Na(+)/H(+) antiporter NhaA</fullName>
    </recommendedName>
    <alternativeName>
        <fullName evidence="6">Sodium/proton antiporter NhaA</fullName>
    </alternativeName>
</protein>
<evidence type="ECO:0000313" key="7">
    <source>
        <dbReference type="EMBL" id="MFC0384698.1"/>
    </source>
</evidence>
<evidence type="ECO:0000256" key="1">
    <source>
        <dbReference type="ARBA" id="ARBA00004429"/>
    </source>
</evidence>
<keyword evidence="8" id="KW-1185">Reference proteome</keyword>
<organism evidence="7 8">
    <name type="scientific">Muricoccus vinaceus</name>
    <dbReference type="NCBI Taxonomy" id="424704"/>
    <lineage>
        <taxon>Bacteria</taxon>
        <taxon>Pseudomonadati</taxon>
        <taxon>Pseudomonadota</taxon>
        <taxon>Alphaproteobacteria</taxon>
        <taxon>Acetobacterales</taxon>
        <taxon>Roseomonadaceae</taxon>
        <taxon>Muricoccus</taxon>
    </lineage>
</organism>
<comment type="similarity">
    <text evidence="6">Belongs to the NhaA Na(+)/H(+) (TC 2.A.33) antiporter family.</text>
</comment>
<evidence type="ECO:0000256" key="6">
    <source>
        <dbReference type="HAMAP-Rule" id="MF_01844"/>
    </source>
</evidence>
<dbReference type="NCBIfam" id="NF007111">
    <property type="entry name" value="PRK09560.1"/>
    <property type="match status" value="1"/>
</dbReference>
<dbReference type="InterPro" id="IPR004670">
    <property type="entry name" value="NhaA"/>
</dbReference>
<keyword evidence="6" id="KW-0406">Ion transport</keyword>
<gene>
    <name evidence="6 7" type="primary">nhaA</name>
    <name evidence="7" type="ORF">ACFFIC_03925</name>
</gene>
<evidence type="ECO:0000256" key="4">
    <source>
        <dbReference type="ARBA" id="ARBA00022989"/>
    </source>
</evidence>
<keyword evidence="2 6" id="KW-1003">Cell membrane</keyword>
<comment type="subcellular location">
    <subcellularLocation>
        <location evidence="1">Cell inner membrane</location>
        <topology evidence="1">Multi-pass membrane protein</topology>
    </subcellularLocation>
    <subcellularLocation>
        <location evidence="6">Cell membrane</location>
        <topology evidence="6">Multi-pass membrane protein</topology>
    </subcellularLocation>
</comment>
<dbReference type="Gene3D" id="1.20.1530.10">
    <property type="entry name" value="Na+/H+ antiporter like domain"/>
    <property type="match status" value="1"/>
</dbReference>
<evidence type="ECO:0000256" key="5">
    <source>
        <dbReference type="ARBA" id="ARBA00023136"/>
    </source>
</evidence>
<feature type="transmembrane region" description="Helical" evidence="6">
    <location>
        <begin position="97"/>
        <end position="116"/>
    </location>
</feature>
<feature type="transmembrane region" description="Helical" evidence="6">
    <location>
        <begin position="264"/>
        <end position="284"/>
    </location>
</feature>
<feature type="transmembrane region" description="Helical" evidence="6">
    <location>
        <begin position="333"/>
        <end position="355"/>
    </location>
</feature>
<keyword evidence="6" id="KW-0813">Transport</keyword>
<keyword evidence="5 6" id="KW-0472">Membrane</keyword>
<dbReference type="Proteomes" id="UP001589789">
    <property type="component" value="Unassembled WGS sequence"/>
</dbReference>
<accession>A0ABV6IM71</accession>
<keyword evidence="6" id="KW-0915">Sodium</keyword>
<dbReference type="InterPro" id="IPR023171">
    <property type="entry name" value="Na/H_antiporter_dom_sf"/>
</dbReference>
<comment type="catalytic activity">
    <reaction evidence="6">
        <text>Na(+)(in) + 2 H(+)(out) = Na(+)(out) + 2 H(+)(in)</text>
        <dbReference type="Rhea" id="RHEA:29251"/>
        <dbReference type="ChEBI" id="CHEBI:15378"/>
        <dbReference type="ChEBI" id="CHEBI:29101"/>
    </reaction>
</comment>
<dbReference type="NCBIfam" id="NF007112">
    <property type="entry name" value="PRK09561.1"/>
    <property type="match status" value="1"/>
</dbReference>
<keyword evidence="4 6" id="KW-1133">Transmembrane helix</keyword>
<dbReference type="RefSeq" id="WP_377048770.1">
    <property type="nucleotide sequence ID" value="NZ_JBHLVZ010000002.1"/>
</dbReference>
<feature type="transmembrane region" description="Helical" evidence="6">
    <location>
        <begin position="296"/>
        <end position="321"/>
    </location>
</feature>
<reference evidence="7 8" key="1">
    <citation type="submission" date="2024-09" db="EMBL/GenBank/DDBJ databases">
        <authorList>
            <person name="Sun Q."/>
            <person name="Mori K."/>
        </authorList>
    </citation>
    <scope>NUCLEOTIDE SEQUENCE [LARGE SCALE GENOMIC DNA]</scope>
    <source>
        <strain evidence="7 8">CCM 7468</strain>
    </source>
</reference>
<evidence type="ECO:0000256" key="3">
    <source>
        <dbReference type="ARBA" id="ARBA00022692"/>
    </source>
</evidence>
<feature type="transmembrane region" description="Helical" evidence="6">
    <location>
        <begin position="20"/>
        <end position="38"/>
    </location>
</feature>
<feature type="transmembrane region" description="Helical" evidence="6">
    <location>
        <begin position="155"/>
        <end position="174"/>
    </location>
</feature>
<comment type="function">
    <text evidence="6">Na(+)/H(+) antiporter that extrudes sodium in exchange for external protons.</text>
</comment>
<dbReference type="NCBIfam" id="TIGR00773">
    <property type="entry name" value="NhaA"/>
    <property type="match status" value="1"/>
</dbReference>
<proteinExistence type="inferred from homology"/>
<comment type="caution">
    <text evidence="7">The sequence shown here is derived from an EMBL/GenBank/DDBJ whole genome shotgun (WGS) entry which is preliminary data.</text>
</comment>
<keyword evidence="6" id="KW-0739">Sodium transport</keyword>
<dbReference type="PANTHER" id="PTHR30341:SF0">
    <property type="entry name" value="NA(+)_H(+) ANTIPORTER NHAA"/>
    <property type="match status" value="1"/>
</dbReference>
<keyword evidence="6" id="KW-0050">Antiport</keyword>
<evidence type="ECO:0000256" key="2">
    <source>
        <dbReference type="ARBA" id="ARBA00022475"/>
    </source>
</evidence>
<dbReference type="PANTHER" id="PTHR30341">
    <property type="entry name" value="SODIUM ION/PROTON ANTIPORTER NHAA-RELATED"/>
    <property type="match status" value="1"/>
</dbReference>
<feature type="transmembrane region" description="Helical" evidence="6">
    <location>
        <begin position="58"/>
        <end position="76"/>
    </location>
</feature>
<dbReference type="EMBL" id="JBHLVZ010000002">
    <property type="protein sequence ID" value="MFC0384698.1"/>
    <property type="molecule type" value="Genomic_DNA"/>
</dbReference>
<evidence type="ECO:0000313" key="8">
    <source>
        <dbReference type="Proteomes" id="UP001589789"/>
    </source>
</evidence>
<name>A0ABV6IM71_9PROT</name>